<dbReference type="Proteomes" id="UP000547874">
    <property type="component" value="Unassembled WGS sequence"/>
</dbReference>
<evidence type="ECO:0000313" key="27">
    <source>
        <dbReference type="Proteomes" id="UP000459586"/>
    </source>
</evidence>
<dbReference type="EMBL" id="CAIGXB010000002">
    <property type="protein sequence ID" value="CAC5780658.1"/>
    <property type="molecule type" value="Genomic_DNA"/>
</dbReference>
<dbReference type="EMBL" id="CAIIGD010000001">
    <property type="protein sequence ID" value="CAC8191063.1"/>
    <property type="molecule type" value="Genomic_DNA"/>
</dbReference>
<evidence type="ECO:0000313" key="26">
    <source>
        <dbReference type="Proteomes" id="UP000443708"/>
    </source>
</evidence>
<dbReference type="Proteomes" id="UP000459586">
    <property type="component" value="Unassembled WGS sequence"/>
</dbReference>
<dbReference type="Proteomes" id="UP000442696">
    <property type="component" value="Unassembled WGS sequence"/>
</dbReference>
<evidence type="ECO:0000313" key="33">
    <source>
        <dbReference type="Proteomes" id="UP000547874"/>
    </source>
</evidence>
<dbReference type="Proteomes" id="UP000443708">
    <property type="component" value="Unassembled WGS sequence"/>
</dbReference>
<dbReference type="EMBL" id="CACURZ010000003">
    <property type="protein sequence ID" value="CAA6321160.1"/>
    <property type="molecule type" value="Genomic_DNA"/>
</dbReference>
<dbReference type="Proteomes" id="UP000443506">
    <property type="component" value="Unassembled WGS sequence"/>
</dbReference>
<evidence type="ECO:0000313" key="28">
    <source>
        <dbReference type="Proteomes" id="UP000459702"/>
    </source>
</evidence>
<evidence type="ECO:0000313" key="20">
    <source>
        <dbReference type="Proteomes" id="UP000254116"/>
    </source>
</evidence>
<dbReference type="AlphaFoldDB" id="A0A0H2DL58"/>
<proteinExistence type="predicted"/>
<evidence type="ECO:0000313" key="18">
    <source>
        <dbReference type="EMBL" id="SUL37922.1"/>
    </source>
</evidence>
<sequence length="85" mass="10184">MEIIIEIYMYLRDGIKEHFILKKVRKKFKKLNEINSDIQNMYAENQGLLETDKTIIDKVLSTDVTNSHDINELYLFLKNYLDKTQ</sequence>
<dbReference type="EMBL" id="LALJ01000005">
    <property type="protein sequence ID" value="KMR37775.1"/>
    <property type="molecule type" value="Genomic_DNA"/>
</dbReference>
<dbReference type="EMBL" id="CACTQT010000005">
    <property type="protein sequence ID" value="CAA4368547.1"/>
    <property type="molecule type" value="Genomic_DNA"/>
</dbReference>
<dbReference type="EMBL" id="JAANEC010000131">
    <property type="protein sequence ID" value="NUY13430.1"/>
    <property type="molecule type" value="Genomic_DNA"/>
</dbReference>
<dbReference type="Proteomes" id="UP000254116">
    <property type="component" value="Unassembled WGS sequence"/>
</dbReference>
<organism evidence="11">
    <name type="scientific">Staphylococcus aureus</name>
    <dbReference type="NCBI Taxonomy" id="1280"/>
    <lineage>
        <taxon>Bacteria</taxon>
        <taxon>Bacillati</taxon>
        <taxon>Bacillota</taxon>
        <taxon>Bacilli</taxon>
        <taxon>Bacillales</taxon>
        <taxon>Staphylococcaceae</taxon>
        <taxon>Staphylococcus</taxon>
    </lineage>
</organism>
<dbReference type="EMBL" id="CACTOE010000001">
    <property type="protein sequence ID" value="CAA4074330.1"/>
    <property type="molecule type" value="Genomic_DNA"/>
</dbReference>
<reference evidence="29 30" key="5">
    <citation type="submission" date="2019-11" db="EMBL/GenBank/DDBJ databases">
        <title>Implementation of targeted gown and glove precautions to prevent Staphylococcus aureus acquisition in community-based nursing homes.</title>
        <authorList>
            <person name="Stine O.C."/>
        </authorList>
    </citation>
    <scope>NUCLEOTIDE SEQUENCE [LARGE SCALE GENOMIC DNA]</scope>
    <source>
        <strain evidence="14 30">S_1081.LBCF.DN</strain>
        <strain evidence="13 29">S_2062.LAUP.DI</strain>
    </source>
</reference>
<dbReference type="EMBL" id="WPTS01000027">
    <property type="protein sequence ID" value="MVK35266.1"/>
    <property type="molecule type" value="Genomic_DNA"/>
</dbReference>
<name>A0A0H2DL58_STAAU</name>
<evidence type="ECO:0000313" key="22">
    <source>
        <dbReference type="Proteomes" id="UP000294017"/>
    </source>
</evidence>
<reference evidence="15 33" key="7">
    <citation type="journal article" date="2020" name="J. Antimicrob. Chemother.">
        <title>Detection of heterogeneous vancomycin intermediate resistance in MRSA isolates from Latin America.</title>
        <authorList>
            <person name="Castro B.E."/>
            <person name="Berrio M."/>
            <person name="Vargas M.L."/>
            <person name="Carvajal L.P."/>
            <person name="Millan L.V."/>
            <person name="Rios R."/>
            <person name="Hernandez A.K."/>
            <person name="Rincon S."/>
            <person name="Cubides P."/>
            <person name="Forero E."/>
            <person name="Dinh A."/>
            <person name="Seas C."/>
            <person name="Munita J.M."/>
            <person name="Arias C.A."/>
            <person name="Reyes J."/>
            <person name="Diaz L."/>
        </authorList>
    </citation>
    <scope>NUCLEOTIDE SEQUENCE [LARGE SCALE GENOMIC DNA]</scope>
    <source>
        <strain evidence="15 33">UE1097</strain>
    </source>
</reference>
<evidence type="ECO:0000313" key="9">
    <source>
        <dbReference type="EMBL" id="CAC8191063.1"/>
    </source>
</evidence>
<protein>
    <submittedName>
        <fullName evidence="11">Uncharacterized protein</fullName>
    </submittedName>
</protein>
<evidence type="ECO:0000313" key="31">
    <source>
        <dbReference type="Proteomes" id="UP000505390"/>
    </source>
</evidence>
<dbReference type="EMBL" id="JAIUEN010000051">
    <property type="protein sequence ID" value="MCE3362187.1"/>
    <property type="molecule type" value="Genomic_DNA"/>
</dbReference>
<dbReference type="Proteomes" id="UP000471199">
    <property type="component" value="Unassembled WGS sequence"/>
</dbReference>
<accession>A0A0H2DL58</accession>
<reference evidence="11" key="1">
    <citation type="journal article" date="2015" name="J. Infect. Dis.">
        <title>Parallel Epidemics of Community-Associated Methicillin-Resistant Staphylococcus aureus USA300 Infection in North and South America.</title>
        <authorList>
            <person name="Planet P.J."/>
            <person name="Diaz L."/>
            <person name="Kolokotronis S.O."/>
            <person name="Narechania A."/>
            <person name="Reyes J."/>
            <person name="Xing G."/>
            <person name="Rincon S."/>
            <person name="Smith H."/>
            <person name="Panesso D."/>
            <person name="Ryan C."/>
            <person name="Smith D.P."/>
            <person name="Guzman M."/>
            <person name="Zurita J."/>
            <person name="Sebra R."/>
            <person name="Deikus G."/>
            <person name="Nolan R.L."/>
            <person name="Tenover F.C."/>
            <person name="Weinstock G.M."/>
            <person name="Robinson D.A."/>
            <person name="Arias C.A."/>
        </authorList>
    </citation>
    <scope>NUCLEOTIDE SEQUENCE</scope>
    <source>
        <strain evidence="11">CA15</strain>
    </source>
</reference>
<evidence type="ECO:0000313" key="1">
    <source>
        <dbReference type="EMBL" id="ATC72729.1"/>
    </source>
</evidence>
<dbReference type="Proteomes" id="UP000459702">
    <property type="component" value="Unassembled WGS sequence"/>
</dbReference>
<reference evidence="12" key="8">
    <citation type="journal article" date="2021" name="Front Med (Lausanne)">
        <title>The Prevalence and Determinants of Fusidic Acid Resistance Among Methicillin-Resistant Staphylococcus aureus Clinical Isolates in China.</title>
        <authorList>
            <person name="Zhao H."/>
            <person name="Wang X."/>
            <person name="Wang B."/>
            <person name="Xu Y."/>
            <person name="Rao L."/>
            <person name="Wan B."/>
            <person name="Guo Y."/>
            <person name="Wu X."/>
            <person name="Yu J."/>
            <person name="Chen L."/>
            <person name="Li M."/>
            <person name="Yu F."/>
        </authorList>
    </citation>
    <scope>NUCLEOTIDE SEQUENCE</scope>
    <source>
        <strain evidence="12">NC-4</strain>
    </source>
</reference>
<evidence type="ECO:0000313" key="12">
    <source>
        <dbReference type="EMBL" id="MCE3362187.1"/>
    </source>
</evidence>
<evidence type="ECO:0000313" key="17">
    <source>
        <dbReference type="EMBL" id="RZI07087.1"/>
    </source>
</evidence>
<evidence type="ECO:0000313" key="14">
    <source>
        <dbReference type="EMBL" id="MVM11244.1"/>
    </source>
</evidence>
<evidence type="ECO:0000313" key="10">
    <source>
        <dbReference type="EMBL" id="CAD7352587.1"/>
    </source>
</evidence>
<dbReference type="Proteomes" id="UP000478867">
    <property type="component" value="Unassembled WGS sequence"/>
</dbReference>
<evidence type="ECO:0000313" key="2">
    <source>
        <dbReference type="EMBL" id="CAA4074330.1"/>
    </source>
</evidence>
<dbReference type="EMBL" id="CP023391">
    <property type="protein sequence ID" value="ATC72729.1"/>
    <property type="molecule type" value="Genomic_DNA"/>
</dbReference>
<dbReference type="EMBL" id="RQTF01000128">
    <property type="protein sequence ID" value="RZI07087.1"/>
    <property type="molecule type" value="Genomic_DNA"/>
</dbReference>
<dbReference type="Proteomes" id="UP000251686">
    <property type="component" value="Unassembled WGS sequence"/>
</dbReference>
<dbReference type="Proteomes" id="UP000217245">
    <property type="component" value="Chromosome"/>
</dbReference>
<evidence type="ECO:0000313" key="30">
    <source>
        <dbReference type="Proteomes" id="UP000478867"/>
    </source>
</evidence>
<dbReference type="Proteomes" id="UP000293434">
    <property type="component" value="Unassembled WGS sequence"/>
</dbReference>
<evidence type="ECO:0000313" key="8">
    <source>
        <dbReference type="EMBL" id="CAC5780658.1"/>
    </source>
</evidence>
<evidence type="ECO:0000313" key="24">
    <source>
        <dbReference type="Proteomes" id="UP000442782"/>
    </source>
</evidence>
<evidence type="ECO:0000313" key="23">
    <source>
        <dbReference type="Proteomes" id="UP000442696"/>
    </source>
</evidence>
<dbReference type="Proteomes" id="UP000507112">
    <property type="component" value="Unassembled WGS sequence"/>
</dbReference>
<evidence type="ECO:0000313" key="25">
    <source>
        <dbReference type="Proteomes" id="UP000443506"/>
    </source>
</evidence>
<evidence type="ECO:0000313" key="32">
    <source>
        <dbReference type="Proteomes" id="UP000507112"/>
    </source>
</evidence>
<dbReference type="Proteomes" id="UP001200271">
    <property type="component" value="Unassembled WGS sequence"/>
</dbReference>
<dbReference type="EMBL" id="CACUNS010000005">
    <property type="protein sequence ID" value="CAA6070825.1"/>
    <property type="molecule type" value="Genomic_DNA"/>
</dbReference>
<evidence type="ECO:0000313" key="29">
    <source>
        <dbReference type="Proteomes" id="UP000471199"/>
    </source>
</evidence>
<dbReference type="EMBL" id="WPXC01000030">
    <property type="protein sequence ID" value="MVM11244.1"/>
    <property type="molecule type" value="Genomic_DNA"/>
</dbReference>
<dbReference type="EMBL" id="UHBY01000003">
    <property type="protein sequence ID" value="SUL37922.1"/>
    <property type="molecule type" value="Genomic_DNA"/>
</dbReference>
<evidence type="ECO:0000313" key="11">
    <source>
        <dbReference type="EMBL" id="KMR37775.1"/>
    </source>
</evidence>
<evidence type="ECO:0000313" key="16">
    <source>
        <dbReference type="EMBL" id="RZH89366.1"/>
    </source>
</evidence>
<evidence type="ECO:0000313" key="7">
    <source>
        <dbReference type="EMBL" id="CAA6321160.1"/>
    </source>
</evidence>
<evidence type="ECO:0000313" key="3">
    <source>
        <dbReference type="EMBL" id="CAA4099394.1"/>
    </source>
</evidence>
<reference evidence="18 20" key="3">
    <citation type="submission" date="2018-06" db="EMBL/GenBank/DDBJ databases">
        <authorList>
            <consortium name="Pathogen Informatics"/>
            <person name="Doyle S."/>
        </authorList>
    </citation>
    <scope>NUCLEOTIDE SEQUENCE [LARGE SCALE GENOMIC DNA]</scope>
    <source>
        <strain evidence="18 20">NCTC10702</strain>
    </source>
</reference>
<dbReference type="EMBL" id="CACTWD010000004">
    <property type="protein sequence ID" value="CAA4677674.1"/>
    <property type="molecule type" value="Genomic_DNA"/>
</dbReference>
<evidence type="ECO:0000313" key="5">
    <source>
        <dbReference type="EMBL" id="CAA4677674.1"/>
    </source>
</evidence>
<dbReference type="EMBL" id="CACTPI010000003">
    <property type="protein sequence ID" value="CAA4099394.1"/>
    <property type="molecule type" value="Genomic_DNA"/>
</dbReference>
<dbReference type="EMBL" id="RQTC01000620">
    <property type="protein sequence ID" value="RZH89366.1"/>
    <property type="molecule type" value="Genomic_DNA"/>
</dbReference>
<reference evidence="12" key="9">
    <citation type="submission" date="2023-08" db="EMBL/GenBank/DDBJ databases">
        <authorList>
            <person name="Zhao H."/>
            <person name="Wang X."/>
        </authorList>
    </citation>
    <scope>NUCLEOTIDE SEQUENCE</scope>
    <source>
        <strain evidence="12">NC-4</strain>
    </source>
</reference>
<evidence type="ECO:0000313" key="19">
    <source>
        <dbReference type="Proteomes" id="UP000217245"/>
    </source>
</evidence>
<dbReference type="SMR" id="A0A0H2DL58"/>
<dbReference type="OrthoDB" id="9881672at2"/>
<dbReference type="Proteomes" id="UP000294017">
    <property type="component" value="Unassembled WGS sequence"/>
</dbReference>
<evidence type="ECO:0000313" key="4">
    <source>
        <dbReference type="EMBL" id="CAA4368547.1"/>
    </source>
</evidence>
<gene>
    <name evidence="1" type="ORF">CNH36_14275</name>
    <name evidence="16" type="ORF">EIG94_16505</name>
    <name evidence="17" type="ORF">EIH03_07720</name>
    <name evidence="11" type="ORF">EQ90_03075</name>
    <name evidence="13" type="ORF">GO814_08970</name>
    <name evidence="14" type="ORF">GO942_11270</name>
    <name evidence="15" type="ORF">GQX37_13035</name>
    <name evidence="12" type="ORF">LB359_07480</name>
    <name evidence="18" type="ORF">NCTC10702_03942</name>
    <name evidence="10" type="ORF">NCTC13131_00047</name>
    <name evidence="2" type="ORF">SAMEA1029512_00051</name>
    <name evidence="3" type="ORF">SAMEA1029528_00911</name>
    <name evidence="4" type="ORF">SAMEA2078260_01154</name>
    <name evidence="6" type="ORF">SAMEA2078588_01144</name>
    <name evidence="7" type="ORF">SAMEA2080344_00668</name>
    <name evidence="5" type="ORF">SAMEA2081063_00912</name>
    <name evidence="8" type="ORF">SAMEA4008575_00739</name>
    <name evidence="9" type="ORF">SAMEA70146418_00188</name>
</gene>
<dbReference type="Proteomes" id="UP000505390">
    <property type="component" value="Unassembled WGS sequence"/>
</dbReference>
<dbReference type="RefSeq" id="WP_000402605.1">
    <property type="nucleotide sequence ID" value="NC_021670.1"/>
</dbReference>
<dbReference type="Proteomes" id="UP000442782">
    <property type="component" value="Unassembled WGS sequence"/>
</dbReference>
<reference evidence="1 19" key="2">
    <citation type="submission" date="2017-09" db="EMBL/GenBank/DDBJ databases">
        <title>A single nucleotide polymorphism in the Staphylococcus aureus virulence regulator SaeR abolishes pathogenesis.</title>
        <authorList>
            <person name="Copin R.J."/>
            <person name="Sause W."/>
            <person name="Shopsin B."/>
            <person name="Torres V.J."/>
        </authorList>
    </citation>
    <scope>NUCLEOTIDE SEQUENCE [LARGE SCALE GENOMIC DNA]</scope>
    <source>
        <strain evidence="19">Newman</strain>
        <strain evidence="1">Newman_D2C</strain>
    </source>
</reference>
<accession>A0A1E8WUL0</accession>
<reference evidence="21 22" key="4">
    <citation type="submission" date="2018-11" db="EMBL/GenBank/DDBJ databases">
        <title>Genomic profiling of Staphylococcus species from a Poultry farm system in KwaZulu-Natal, South Africa.</title>
        <authorList>
            <person name="Amoako D.G."/>
            <person name="Somboro A.M."/>
            <person name="Abia A.L.K."/>
            <person name="Bester L.A."/>
            <person name="Essack S.Y."/>
        </authorList>
    </citation>
    <scope>NUCLEOTIDE SEQUENCE [LARGE SCALE GENOMIC DNA]</scope>
    <source>
        <strain evidence="17 22">SA12</strain>
        <strain evidence="16 21">SA9</strain>
    </source>
</reference>
<evidence type="ECO:0000313" key="6">
    <source>
        <dbReference type="EMBL" id="CAA6070825.1"/>
    </source>
</evidence>
<dbReference type="EMBL" id="UAUZ02000001">
    <property type="protein sequence ID" value="CAD7352587.1"/>
    <property type="molecule type" value="Genomic_DNA"/>
</dbReference>
<reference evidence="23 24" key="6">
    <citation type="submission" date="2019-12" db="EMBL/GenBank/DDBJ databases">
        <authorList>
            <consortium name="Pathogen Informatics"/>
        </authorList>
    </citation>
    <scope>NUCLEOTIDE SEQUENCE [LARGE SCALE GENOMIC DNA]</scope>
    <source>
        <strain evidence="9 32">MOS105</strain>
        <strain evidence="10">NCTC13131</strain>
        <strain evidence="3 26">S040_N01_C01</strain>
        <strain evidence="2 24">S087_N01_C01</strain>
        <strain evidence="8 31">SG160</strain>
        <strain evidence="6 28">T012_N10_C04</strain>
        <strain evidence="4 23">T012_N16_C08</strain>
        <strain evidence="5 25">T065_N03_C06</strain>
        <strain evidence="7 27">T197_A02_C01</strain>
    </source>
</reference>
<evidence type="ECO:0000313" key="13">
    <source>
        <dbReference type="EMBL" id="MVK35266.1"/>
    </source>
</evidence>
<evidence type="ECO:0000313" key="15">
    <source>
        <dbReference type="EMBL" id="NUY13430.1"/>
    </source>
</evidence>
<evidence type="ECO:0000313" key="21">
    <source>
        <dbReference type="Proteomes" id="UP000293434"/>
    </source>
</evidence>